<dbReference type="HOGENOM" id="CLU_055484_0_0_1"/>
<dbReference type="GeneID" id="19471667"/>
<evidence type="ECO:0000256" key="1">
    <source>
        <dbReference type="SAM" id="Phobius"/>
    </source>
</evidence>
<dbReference type="OrthoDB" id="10304536at2759"/>
<dbReference type="OMA" id="ATVAWIC"/>
<keyword evidence="1" id="KW-1133">Transmembrane helix</keyword>
<feature type="transmembrane region" description="Helical" evidence="1">
    <location>
        <begin position="235"/>
        <end position="254"/>
    </location>
</feature>
<sequence>MTTLVSTAQNATLQNITSILEDSSSSNTTNTLPTGLEVYFMLLPSAFLGVIQRSITDEFESWLMAPANDSPFICAVNIHSTFLWMLNGWINNLDLFECAQLVVLKSGVSGNGRRRRIIKPQAWASGVLFLLSLYQAKQIFDLQHIFWEKVWIVLFNTSYLLNVIIDILASYAPTPGPTNNGDYTDEGEEEPFQRVFNVLDVLSIFAYVIQIKAWVDIYGKLVKVALTIYTEETVNLFIIGTFSIAVALSSLSPAEGKYKVLHGLWSLRNWNANHTTYVVVSGFIVFLMVGVPIRLDSSAALIGMQPQHTSLFWPMIYTPLGTLSVVVVVVYLTSILHTTVCKIMNVPIPAEFIDNVKDDQDLGLLCKRLNVVVRSHRKWRETLSISFAILNFLFGVAHYHFVYNSIHTVGEL</sequence>
<keyword evidence="3" id="KW-1185">Reference proteome</keyword>
<keyword evidence="1" id="KW-0472">Membrane</keyword>
<protein>
    <submittedName>
        <fullName evidence="2">Uncharacterized protein</fullName>
    </submittedName>
</protein>
<name>S3D2G4_GLAL2</name>
<feature type="transmembrane region" description="Helical" evidence="1">
    <location>
        <begin position="275"/>
        <end position="295"/>
    </location>
</feature>
<reference evidence="2 3" key="1">
    <citation type="journal article" date="2013" name="BMC Genomics">
        <title>Genomics-driven discovery of the pneumocandin biosynthetic gene cluster in the fungus Glarea lozoyensis.</title>
        <authorList>
            <person name="Chen L."/>
            <person name="Yue Q."/>
            <person name="Zhang X."/>
            <person name="Xiang M."/>
            <person name="Wang C."/>
            <person name="Li S."/>
            <person name="Che Y."/>
            <person name="Ortiz-Lopez F.J."/>
            <person name="Bills G.F."/>
            <person name="Liu X."/>
            <person name="An Z."/>
        </authorList>
    </citation>
    <scope>NUCLEOTIDE SEQUENCE [LARGE SCALE GENOMIC DNA]</scope>
    <source>
        <strain evidence="3">ATCC 20868 / MF5171</strain>
    </source>
</reference>
<accession>S3D2G4</accession>
<evidence type="ECO:0000313" key="2">
    <source>
        <dbReference type="EMBL" id="EPE31324.1"/>
    </source>
</evidence>
<feature type="transmembrane region" description="Helical" evidence="1">
    <location>
        <begin position="315"/>
        <end position="336"/>
    </location>
</feature>
<keyword evidence="1" id="KW-0812">Transmembrane</keyword>
<feature type="transmembrane region" description="Helical" evidence="1">
    <location>
        <begin position="383"/>
        <end position="402"/>
    </location>
</feature>
<dbReference type="KEGG" id="glz:GLAREA_12627"/>
<proteinExistence type="predicted"/>
<dbReference type="AlphaFoldDB" id="S3D2G4"/>
<organism evidence="2 3">
    <name type="scientific">Glarea lozoyensis (strain ATCC 20868 / MF5171)</name>
    <dbReference type="NCBI Taxonomy" id="1116229"/>
    <lineage>
        <taxon>Eukaryota</taxon>
        <taxon>Fungi</taxon>
        <taxon>Dikarya</taxon>
        <taxon>Ascomycota</taxon>
        <taxon>Pezizomycotina</taxon>
        <taxon>Leotiomycetes</taxon>
        <taxon>Helotiales</taxon>
        <taxon>Helotiaceae</taxon>
        <taxon>Glarea</taxon>
    </lineage>
</organism>
<feature type="transmembrane region" description="Helical" evidence="1">
    <location>
        <begin position="152"/>
        <end position="174"/>
    </location>
</feature>
<dbReference type="EMBL" id="KE145362">
    <property type="protein sequence ID" value="EPE31324.1"/>
    <property type="molecule type" value="Genomic_DNA"/>
</dbReference>
<evidence type="ECO:0000313" key="3">
    <source>
        <dbReference type="Proteomes" id="UP000016922"/>
    </source>
</evidence>
<dbReference type="Proteomes" id="UP000016922">
    <property type="component" value="Unassembled WGS sequence"/>
</dbReference>
<gene>
    <name evidence="2" type="ORF">GLAREA_12627</name>
</gene>
<dbReference type="RefSeq" id="XP_008081599.1">
    <property type="nucleotide sequence ID" value="XM_008083408.1"/>
</dbReference>